<evidence type="ECO:0000313" key="2">
    <source>
        <dbReference type="Proteomes" id="UP001597203"/>
    </source>
</evidence>
<dbReference type="EMBL" id="JBHTLS010000009">
    <property type="protein sequence ID" value="MFD1103718.1"/>
    <property type="molecule type" value="Genomic_DNA"/>
</dbReference>
<sequence>MATRNRASRRAANAQRGEHELALAGVTYRLRPSHDAIVAIEDVTGRSVMDLYRAGNVGALTLTQMGQIAGELIRAGAEDGDELTSQVDDERIGQLIFEEGVFRAMARLTLCLVDAASGGRTASGEAKAAPASPKRTAGAA</sequence>
<gene>
    <name evidence="1" type="ORF">ACFQ24_02135</name>
</gene>
<protein>
    <recommendedName>
        <fullName evidence="3">Gene transfer agent family protein</fullName>
    </recommendedName>
</protein>
<dbReference type="Proteomes" id="UP001597203">
    <property type="component" value="Unassembled WGS sequence"/>
</dbReference>
<name>A0ABW3NWP7_9SPHN</name>
<evidence type="ECO:0008006" key="3">
    <source>
        <dbReference type="Google" id="ProtNLM"/>
    </source>
</evidence>
<comment type="caution">
    <text evidence="1">The sequence shown here is derived from an EMBL/GenBank/DDBJ whole genome shotgun (WGS) entry which is preliminary data.</text>
</comment>
<evidence type="ECO:0000313" key="1">
    <source>
        <dbReference type="EMBL" id="MFD1103718.1"/>
    </source>
</evidence>
<organism evidence="1 2">
    <name type="scientific">Sphingobium olei</name>
    <dbReference type="NCBI Taxonomy" id="420955"/>
    <lineage>
        <taxon>Bacteria</taxon>
        <taxon>Pseudomonadati</taxon>
        <taxon>Pseudomonadota</taxon>
        <taxon>Alphaproteobacteria</taxon>
        <taxon>Sphingomonadales</taxon>
        <taxon>Sphingomonadaceae</taxon>
        <taxon>Sphingobium</taxon>
    </lineage>
</organism>
<reference evidence="2" key="1">
    <citation type="journal article" date="2019" name="Int. J. Syst. Evol. Microbiol.">
        <title>The Global Catalogue of Microorganisms (GCM) 10K type strain sequencing project: providing services to taxonomists for standard genome sequencing and annotation.</title>
        <authorList>
            <consortium name="The Broad Institute Genomics Platform"/>
            <consortium name="The Broad Institute Genome Sequencing Center for Infectious Disease"/>
            <person name="Wu L."/>
            <person name="Ma J."/>
        </authorList>
    </citation>
    <scope>NUCLEOTIDE SEQUENCE [LARGE SCALE GENOMIC DNA]</scope>
    <source>
        <strain evidence="2">CCUG 54329</strain>
    </source>
</reference>
<accession>A0ABW3NWP7</accession>
<keyword evidence="2" id="KW-1185">Reference proteome</keyword>
<proteinExistence type="predicted"/>
<dbReference type="RefSeq" id="WP_380908745.1">
    <property type="nucleotide sequence ID" value="NZ_JBHTLS010000009.1"/>
</dbReference>